<comment type="caution">
    <text evidence="3">The sequence shown here is derived from an EMBL/GenBank/DDBJ whole genome shotgun (WGS) entry which is preliminary data.</text>
</comment>
<organism evidence="3 4">
    <name type="scientific">Emericellopsis atlantica</name>
    <dbReference type="NCBI Taxonomy" id="2614577"/>
    <lineage>
        <taxon>Eukaryota</taxon>
        <taxon>Fungi</taxon>
        <taxon>Dikarya</taxon>
        <taxon>Ascomycota</taxon>
        <taxon>Pezizomycotina</taxon>
        <taxon>Sordariomycetes</taxon>
        <taxon>Hypocreomycetidae</taxon>
        <taxon>Hypocreales</taxon>
        <taxon>Bionectriaceae</taxon>
        <taxon>Emericellopsis</taxon>
    </lineage>
</organism>
<dbReference type="InterPro" id="IPR039961">
    <property type="entry name" value="Nuo9.5"/>
</dbReference>
<evidence type="ECO:0008006" key="5">
    <source>
        <dbReference type="Google" id="ProtNLM"/>
    </source>
</evidence>
<dbReference type="AlphaFoldDB" id="A0A9P7ZIT9"/>
<gene>
    <name evidence="3" type="ORF">F5Z01DRAFT_660829</name>
</gene>
<dbReference type="EMBL" id="MU251262">
    <property type="protein sequence ID" value="KAG9252501.1"/>
    <property type="molecule type" value="Genomic_DNA"/>
</dbReference>
<evidence type="ECO:0000256" key="1">
    <source>
        <dbReference type="SAM" id="MobiDB-lite"/>
    </source>
</evidence>
<dbReference type="CDD" id="cd22903">
    <property type="entry name" value="NI9M"/>
    <property type="match status" value="1"/>
</dbReference>
<dbReference type="Proteomes" id="UP000887229">
    <property type="component" value="Unassembled WGS sequence"/>
</dbReference>
<dbReference type="OrthoDB" id="2093409at2759"/>
<evidence type="ECO:0000313" key="4">
    <source>
        <dbReference type="Proteomes" id="UP000887229"/>
    </source>
</evidence>
<protein>
    <recommendedName>
        <fullName evidence="5">NADH-ubiquinone oxidoreductase 9.5 kDa subunit</fullName>
    </recommendedName>
</protein>
<dbReference type="RefSeq" id="XP_046116425.1">
    <property type="nucleotide sequence ID" value="XM_046263853.1"/>
</dbReference>
<evidence type="ECO:0000313" key="3">
    <source>
        <dbReference type="EMBL" id="KAG9252501.1"/>
    </source>
</evidence>
<proteinExistence type="predicted"/>
<reference evidence="3" key="1">
    <citation type="journal article" date="2021" name="IMA Fungus">
        <title>Genomic characterization of three marine fungi, including Emericellopsis atlantica sp. nov. with signatures of a generalist lifestyle and marine biomass degradation.</title>
        <authorList>
            <person name="Hagestad O.C."/>
            <person name="Hou L."/>
            <person name="Andersen J.H."/>
            <person name="Hansen E.H."/>
            <person name="Altermark B."/>
            <person name="Li C."/>
            <person name="Kuhnert E."/>
            <person name="Cox R.J."/>
            <person name="Crous P.W."/>
            <person name="Spatafora J.W."/>
            <person name="Lail K."/>
            <person name="Amirebrahimi M."/>
            <person name="Lipzen A."/>
            <person name="Pangilinan J."/>
            <person name="Andreopoulos W."/>
            <person name="Hayes R.D."/>
            <person name="Ng V."/>
            <person name="Grigoriev I.V."/>
            <person name="Jackson S.A."/>
            <person name="Sutton T.D.S."/>
            <person name="Dobson A.D.W."/>
            <person name="Rama T."/>
        </authorList>
    </citation>
    <scope>NUCLEOTIDE SEQUENCE</scope>
    <source>
        <strain evidence="3">TS7</strain>
    </source>
</reference>
<dbReference type="GeneID" id="70294756"/>
<keyword evidence="4" id="KW-1185">Reference proteome</keyword>
<accession>A0A9P7ZIT9</accession>
<evidence type="ECO:0000256" key="2">
    <source>
        <dbReference type="SAM" id="Phobius"/>
    </source>
</evidence>
<sequence>MSSAPHFWSTPFRYCRWAAVEKPALFWSVIIGGIGPVMIYPIRSLRYNVFNDPDPPAIPNTYPIPSGPRKQLTGYDDE</sequence>
<dbReference type="PANTHER" id="PTHR38488">
    <property type="entry name" value="OXIDOREDUCTASE 9.5 KDA SUBUNIT, PUTATIVE (AFU_ORTHOLOGUE AFUA_5G08980)-RELATED"/>
    <property type="match status" value="1"/>
</dbReference>
<keyword evidence="2" id="KW-1133">Transmembrane helix</keyword>
<keyword evidence="2" id="KW-0812">Transmembrane</keyword>
<dbReference type="PANTHER" id="PTHR38488:SF1">
    <property type="entry name" value="OXIDOREDUCTASE 9.5 KDA SUBUNIT, PUTATIVE (AFU_ORTHOLOGUE AFUA_5G08980)-RELATED"/>
    <property type="match status" value="1"/>
</dbReference>
<feature type="transmembrane region" description="Helical" evidence="2">
    <location>
        <begin position="24"/>
        <end position="42"/>
    </location>
</feature>
<name>A0A9P7ZIT9_9HYPO</name>
<feature type="region of interest" description="Disordered" evidence="1">
    <location>
        <begin position="58"/>
        <end position="78"/>
    </location>
</feature>
<keyword evidence="2" id="KW-0472">Membrane</keyword>